<sequence>MKNAKPVSVPLAGHMKLSKKMCPTAREEKEKMAKVPYSSIVGSLMYAMVCTRPDIAHAVGVVSRFLENPEKEHCEAVKWILRYLRGSSDECLCFGESNPILKGYTDSDMAGDLDNRKSTTGYLFTFSEGAISWQSKLQKCVALSTTEAEYIAATEAGKEMIWLKRFLQELGSIRISSFHHSFFKNRMSLAHFRIIIVDMKEVKRTMPYTGDENALIWRVQIVDILKTDLFTRGIDIQAVNVVINFDFPKNSETYLHRVRQSERYVKLGLAVSQVTFEDHFILIEEELRIEIKKIPSQID</sequence>
<dbReference type="InParanoid" id="A0A3Q7IX70"/>
<dbReference type="Gene3D" id="3.40.50.300">
    <property type="entry name" value="P-loop containing nucleotide triphosphate hydrolases"/>
    <property type="match status" value="1"/>
</dbReference>
<dbReference type="PaxDb" id="4081-Solyc11g051150.1.1"/>
<dbReference type="CDD" id="cd09272">
    <property type="entry name" value="RNase_HI_RT_Ty1"/>
    <property type="match status" value="1"/>
</dbReference>
<keyword evidence="3" id="KW-1185">Reference proteome</keyword>
<dbReference type="Pfam" id="PF00271">
    <property type="entry name" value="Helicase_C"/>
    <property type="match status" value="1"/>
</dbReference>
<dbReference type="Proteomes" id="UP000004994">
    <property type="component" value="Chromosome 11"/>
</dbReference>
<feature type="domain" description="Helicase C-terminal" evidence="1">
    <location>
        <begin position="145"/>
        <end position="299"/>
    </location>
</feature>
<evidence type="ECO:0000313" key="3">
    <source>
        <dbReference type="Proteomes" id="UP000004994"/>
    </source>
</evidence>
<evidence type="ECO:0000259" key="1">
    <source>
        <dbReference type="PROSITE" id="PS51194"/>
    </source>
</evidence>
<organism evidence="2">
    <name type="scientific">Solanum lycopersicum</name>
    <name type="common">Tomato</name>
    <name type="synonym">Lycopersicon esculentum</name>
    <dbReference type="NCBI Taxonomy" id="4081"/>
    <lineage>
        <taxon>Eukaryota</taxon>
        <taxon>Viridiplantae</taxon>
        <taxon>Streptophyta</taxon>
        <taxon>Embryophyta</taxon>
        <taxon>Tracheophyta</taxon>
        <taxon>Spermatophyta</taxon>
        <taxon>Magnoliopsida</taxon>
        <taxon>eudicotyledons</taxon>
        <taxon>Gunneridae</taxon>
        <taxon>Pentapetalae</taxon>
        <taxon>asterids</taxon>
        <taxon>lamiids</taxon>
        <taxon>Solanales</taxon>
        <taxon>Solanaceae</taxon>
        <taxon>Solanoideae</taxon>
        <taxon>Solaneae</taxon>
        <taxon>Solanum</taxon>
        <taxon>Solanum subgen. Lycopersicon</taxon>
    </lineage>
</organism>
<dbReference type="Gramene" id="Solyc11g051145.1.1">
    <property type="protein sequence ID" value="Solyc11g051145.1.1"/>
    <property type="gene ID" value="Solyc11g051145.1"/>
</dbReference>
<dbReference type="PANTHER" id="PTHR11439:SF467">
    <property type="entry name" value="INTEGRASE CATALYTIC DOMAIN-CONTAINING PROTEIN"/>
    <property type="match status" value="1"/>
</dbReference>
<dbReference type="InterPro" id="IPR001650">
    <property type="entry name" value="Helicase_C-like"/>
</dbReference>
<dbReference type="PANTHER" id="PTHR11439">
    <property type="entry name" value="GAG-POL-RELATED RETROTRANSPOSON"/>
    <property type="match status" value="1"/>
</dbReference>
<reference evidence="2" key="1">
    <citation type="journal article" date="2012" name="Nature">
        <title>The tomato genome sequence provides insights into fleshy fruit evolution.</title>
        <authorList>
            <consortium name="Tomato Genome Consortium"/>
        </authorList>
    </citation>
    <scope>NUCLEOTIDE SEQUENCE [LARGE SCALE GENOMIC DNA]</scope>
    <source>
        <strain evidence="2">cv. Heinz 1706</strain>
    </source>
</reference>
<proteinExistence type="predicted"/>
<evidence type="ECO:0000313" key="2">
    <source>
        <dbReference type="EnsemblPlants" id="Solyc11g051145.1.1"/>
    </source>
</evidence>
<reference evidence="2" key="2">
    <citation type="submission" date="2019-01" db="UniProtKB">
        <authorList>
            <consortium name="EnsemblPlants"/>
        </authorList>
    </citation>
    <scope>IDENTIFICATION</scope>
    <source>
        <strain evidence="2">cv. Heinz 1706</strain>
    </source>
</reference>
<dbReference type="SUPFAM" id="SSF52540">
    <property type="entry name" value="P-loop containing nucleoside triphosphate hydrolases"/>
    <property type="match status" value="1"/>
</dbReference>
<protein>
    <recommendedName>
        <fullName evidence="1">Helicase C-terminal domain-containing protein</fullName>
    </recommendedName>
</protein>
<dbReference type="AlphaFoldDB" id="A0A3Q7IX70"/>
<dbReference type="InterPro" id="IPR027417">
    <property type="entry name" value="P-loop_NTPase"/>
</dbReference>
<name>A0A3Q7IX70_SOLLC</name>
<accession>A0A3Q7IX70</accession>
<dbReference type="EnsemblPlants" id="Solyc11g051145.1.1">
    <property type="protein sequence ID" value="Solyc11g051145.1.1"/>
    <property type="gene ID" value="Solyc11g051145.1"/>
</dbReference>
<dbReference type="PROSITE" id="PS51194">
    <property type="entry name" value="HELICASE_CTER"/>
    <property type="match status" value="1"/>
</dbReference>